<dbReference type="OrthoDB" id="2088060at2"/>
<name>A0A0M3DBI6_9FIRM</name>
<proteinExistence type="predicted"/>
<dbReference type="Proteomes" id="UP000034407">
    <property type="component" value="Unassembled WGS sequence"/>
</dbReference>
<reference evidence="2 3" key="1">
    <citation type="submission" date="2015-04" db="EMBL/GenBank/DDBJ databases">
        <title>Microcin producing Clostridium sp. JC272T.</title>
        <authorList>
            <person name="Jyothsna T."/>
            <person name="Sasikala C."/>
            <person name="Ramana C."/>
        </authorList>
    </citation>
    <scope>NUCLEOTIDE SEQUENCE [LARGE SCALE GENOMIC DNA]</scope>
    <source>
        <strain evidence="2 3">JC272</strain>
    </source>
</reference>
<dbReference type="RefSeq" id="WP_046824225.1">
    <property type="nucleotide sequence ID" value="NZ_JBCLWQ010000002.1"/>
</dbReference>
<keyword evidence="1" id="KW-0472">Membrane</keyword>
<accession>A0A0M3DBI6</accession>
<dbReference type="AlphaFoldDB" id="A0A0M3DBI6"/>
<dbReference type="PATRIC" id="fig|1629550.3.peg.2810"/>
<keyword evidence="1" id="KW-0812">Transmembrane</keyword>
<keyword evidence="1" id="KW-1133">Transmembrane helix</keyword>
<evidence type="ECO:0000256" key="1">
    <source>
        <dbReference type="SAM" id="Phobius"/>
    </source>
</evidence>
<protein>
    <submittedName>
        <fullName evidence="2">Uncharacterized protein</fullName>
    </submittedName>
</protein>
<keyword evidence="3" id="KW-1185">Reference proteome</keyword>
<dbReference type="EMBL" id="LBBT01000344">
    <property type="protein sequence ID" value="KKY00015.1"/>
    <property type="molecule type" value="Genomic_DNA"/>
</dbReference>
<evidence type="ECO:0000313" key="2">
    <source>
        <dbReference type="EMBL" id="KKY00015.1"/>
    </source>
</evidence>
<sequence length="139" mass="16243">MDKTQFLNYINKKLKNYVNTSKNWALRKVLEKPLEIISKVLIVPPVVFTGIMIFGMLILSSMSWFSISYFPDFIQIMDTKIIIGMIGVIISIIFAVISIVVWPIYIVVLVFGIWFIKTYREFIKNHNLYKKANDLMDNL</sequence>
<feature type="transmembrane region" description="Helical" evidence="1">
    <location>
        <begin position="81"/>
        <end position="114"/>
    </location>
</feature>
<feature type="transmembrane region" description="Helical" evidence="1">
    <location>
        <begin position="36"/>
        <end position="61"/>
    </location>
</feature>
<organism evidence="2 3">
    <name type="scientific">Paraclostridium benzoelyticum</name>
    <dbReference type="NCBI Taxonomy" id="1629550"/>
    <lineage>
        <taxon>Bacteria</taxon>
        <taxon>Bacillati</taxon>
        <taxon>Bacillota</taxon>
        <taxon>Clostridia</taxon>
        <taxon>Peptostreptococcales</taxon>
        <taxon>Peptostreptococcaceae</taxon>
        <taxon>Paraclostridium</taxon>
    </lineage>
</organism>
<evidence type="ECO:0000313" key="3">
    <source>
        <dbReference type="Proteomes" id="UP000034407"/>
    </source>
</evidence>
<comment type="caution">
    <text evidence="2">The sequence shown here is derived from an EMBL/GenBank/DDBJ whole genome shotgun (WGS) entry which is preliminary data.</text>
</comment>
<gene>
    <name evidence="2" type="ORF">VN21_16495</name>
</gene>